<sequence length="112" mass="12435">MGGNNHILSQLEIVFYIFVKVKHNKGGLPTCTKQAVKNYFRKFDTNGDGKLSFLELKNAFKMLGVKAPFWEALQAINKADDNGDFCITDDELGTLAEFVIERGISIPASYSA</sequence>
<keyword evidence="2" id="KW-1185">Reference proteome</keyword>
<evidence type="ECO:0000313" key="1">
    <source>
        <dbReference type="EMBL" id="KAI4389899.1"/>
    </source>
</evidence>
<dbReference type="Proteomes" id="UP001057402">
    <property type="component" value="Chromosome 1"/>
</dbReference>
<gene>
    <name evidence="1" type="ORF">MLD38_002069</name>
</gene>
<comment type="caution">
    <text evidence="1">The sequence shown here is derived from an EMBL/GenBank/DDBJ whole genome shotgun (WGS) entry which is preliminary data.</text>
</comment>
<dbReference type="EMBL" id="CM042880">
    <property type="protein sequence ID" value="KAI4389899.1"/>
    <property type="molecule type" value="Genomic_DNA"/>
</dbReference>
<name>A0ACB9SJ94_9MYRT</name>
<protein>
    <submittedName>
        <fullName evidence="1">Uncharacterized protein</fullName>
    </submittedName>
</protein>
<reference evidence="2" key="1">
    <citation type="journal article" date="2023" name="Front. Plant Sci.">
        <title>Chromosomal-level genome assembly of Melastoma candidum provides insights into trichome evolution.</title>
        <authorList>
            <person name="Zhong Y."/>
            <person name="Wu W."/>
            <person name="Sun C."/>
            <person name="Zou P."/>
            <person name="Liu Y."/>
            <person name="Dai S."/>
            <person name="Zhou R."/>
        </authorList>
    </citation>
    <scope>NUCLEOTIDE SEQUENCE [LARGE SCALE GENOMIC DNA]</scope>
</reference>
<organism evidence="1 2">
    <name type="scientific">Melastoma candidum</name>
    <dbReference type="NCBI Taxonomy" id="119954"/>
    <lineage>
        <taxon>Eukaryota</taxon>
        <taxon>Viridiplantae</taxon>
        <taxon>Streptophyta</taxon>
        <taxon>Embryophyta</taxon>
        <taxon>Tracheophyta</taxon>
        <taxon>Spermatophyta</taxon>
        <taxon>Magnoliopsida</taxon>
        <taxon>eudicotyledons</taxon>
        <taxon>Gunneridae</taxon>
        <taxon>Pentapetalae</taxon>
        <taxon>rosids</taxon>
        <taxon>malvids</taxon>
        <taxon>Myrtales</taxon>
        <taxon>Melastomataceae</taxon>
        <taxon>Melastomatoideae</taxon>
        <taxon>Melastomateae</taxon>
        <taxon>Melastoma</taxon>
    </lineage>
</organism>
<evidence type="ECO:0000313" key="2">
    <source>
        <dbReference type="Proteomes" id="UP001057402"/>
    </source>
</evidence>
<proteinExistence type="predicted"/>
<accession>A0ACB9SJ94</accession>